<dbReference type="EMBL" id="BK015008">
    <property type="protein sequence ID" value="DAD86813.1"/>
    <property type="molecule type" value="Genomic_DNA"/>
</dbReference>
<evidence type="ECO:0000313" key="1">
    <source>
        <dbReference type="EMBL" id="DAD86813.1"/>
    </source>
</evidence>
<accession>A0A8S5MWM6</accession>
<name>A0A8S5MWM6_9CAUD</name>
<reference evidence="1" key="1">
    <citation type="journal article" date="2021" name="Proc. Natl. Acad. Sci. U.S.A.">
        <title>A Catalog of Tens of Thousands of Viruses from Human Metagenomes Reveals Hidden Associations with Chronic Diseases.</title>
        <authorList>
            <person name="Tisza M.J."/>
            <person name="Buck C.B."/>
        </authorList>
    </citation>
    <scope>NUCLEOTIDE SEQUENCE</scope>
    <source>
        <strain evidence="1">Ct91l7</strain>
    </source>
</reference>
<proteinExistence type="predicted"/>
<organism evidence="1">
    <name type="scientific">Siphoviridae sp. ct91l7</name>
    <dbReference type="NCBI Taxonomy" id="2826173"/>
    <lineage>
        <taxon>Viruses</taxon>
        <taxon>Duplodnaviria</taxon>
        <taxon>Heunggongvirae</taxon>
        <taxon>Uroviricota</taxon>
        <taxon>Caudoviricetes</taxon>
    </lineage>
</organism>
<protein>
    <submittedName>
        <fullName evidence="1">Uncharacterized protein</fullName>
    </submittedName>
</protein>
<sequence length="39" mass="4501">MPPPLCDTKKVGGDRPMRSRPVWWTKIFCRPYPVRSGKG</sequence>